<protein>
    <submittedName>
        <fullName evidence="2">Rhodanese-like domain-containing protein</fullName>
    </submittedName>
</protein>
<dbReference type="CDD" id="cd00158">
    <property type="entry name" value="RHOD"/>
    <property type="match status" value="1"/>
</dbReference>
<evidence type="ECO:0000313" key="2">
    <source>
        <dbReference type="EMBL" id="BBD73088.1"/>
    </source>
</evidence>
<dbReference type="PANTHER" id="PTHR43031">
    <property type="entry name" value="FAD-DEPENDENT OXIDOREDUCTASE"/>
    <property type="match status" value="1"/>
</dbReference>
<reference evidence="3" key="4">
    <citation type="submission" date="2020-09" db="EMBL/GenBank/DDBJ databases">
        <authorList>
            <person name="Sun Q."/>
            <person name="Ohkuma M."/>
        </authorList>
    </citation>
    <scope>NUCLEOTIDE SEQUENCE</scope>
    <source>
        <strain evidence="3">JCM 31740</strain>
    </source>
</reference>
<dbReference type="EMBL" id="BMQS01000033">
    <property type="protein sequence ID" value="GGU05214.1"/>
    <property type="molecule type" value="Genomic_DNA"/>
</dbReference>
<proteinExistence type="predicted"/>
<reference evidence="2" key="3">
    <citation type="journal article" date="2019" name="BMC Res. Notes">
        <title>Complete genome sequence of the Sulfodiicoccus acidiphilus strain HS-1T, the first crenarchaeon that lacks polB3, isolated from an acidic hot spring in Ohwaku-dani, Hakone, Japan.</title>
        <authorList>
            <person name="Sakai H.D."/>
            <person name="Kurosawa N."/>
        </authorList>
    </citation>
    <scope>NUCLEOTIDE SEQUENCE</scope>
    <source>
        <strain evidence="2">HS-1</strain>
    </source>
</reference>
<organism evidence="2 4">
    <name type="scientific">Sulfodiicoccus acidiphilus</name>
    <dbReference type="NCBI Taxonomy" id="1670455"/>
    <lineage>
        <taxon>Archaea</taxon>
        <taxon>Thermoproteota</taxon>
        <taxon>Thermoprotei</taxon>
        <taxon>Sulfolobales</taxon>
        <taxon>Sulfolobaceae</taxon>
        <taxon>Sulfodiicoccus</taxon>
    </lineage>
</organism>
<dbReference type="PANTHER" id="PTHR43031:SF1">
    <property type="entry name" value="PYRIDINE NUCLEOTIDE-DISULPHIDE OXIDOREDUCTASE"/>
    <property type="match status" value="1"/>
</dbReference>
<reference evidence="3" key="1">
    <citation type="journal article" date="2014" name="Int. J. Syst. Evol. Microbiol.">
        <title>Complete genome sequence of Corynebacterium casei LMG S-19264T (=DSM 44701T), isolated from a smear-ripened cheese.</title>
        <authorList>
            <consortium name="US DOE Joint Genome Institute (JGI-PGF)"/>
            <person name="Walter F."/>
            <person name="Albersmeier A."/>
            <person name="Kalinowski J."/>
            <person name="Ruckert C."/>
        </authorList>
    </citation>
    <scope>NUCLEOTIDE SEQUENCE</scope>
    <source>
        <strain evidence="3">JCM 31740</strain>
    </source>
</reference>
<reference evidence="4" key="2">
    <citation type="submission" date="2018-04" db="EMBL/GenBank/DDBJ databases">
        <title>Complete genome sequence of Sulfodiicoccus acidiphilus strain HS-1.</title>
        <authorList>
            <person name="Sakai H.D."/>
            <person name="Kurosawa N."/>
        </authorList>
    </citation>
    <scope>NUCLEOTIDE SEQUENCE [LARGE SCALE GENOMIC DNA]</scope>
    <source>
        <strain evidence="4">HS-1</strain>
    </source>
</reference>
<dbReference type="InterPro" id="IPR001763">
    <property type="entry name" value="Rhodanese-like_dom"/>
</dbReference>
<keyword evidence="4" id="KW-1185">Reference proteome</keyword>
<dbReference type="Gene3D" id="3.40.250.10">
    <property type="entry name" value="Rhodanese-like domain"/>
    <property type="match status" value="1"/>
</dbReference>
<gene>
    <name evidence="3" type="ORF">GCM10007116_22120</name>
    <name evidence="2" type="ORF">HS1genome_1477</name>
</gene>
<dbReference type="InterPro" id="IPR050229">
    <property type="entry name" value="GlpE_sulfurtransferase"/>
</dbReference>
<dbReference type="InterPro" id="IPR036873">
    <property type="entry name" value="Rhodanese-like_dom_sf"/>
</dbReference>
<dbReference type="AlphaFoldDB" id="A0A348B4I6"/>
<dbReference type="SMART" id="SM00450">
    <property type="entry name" value="RHOD"/>
    <property type="match status" value="1"/>
</dbReference>
<evidence type="ECO:0000313" key="3">
    <source>
        <dbReference type="EMBL" id="GGU05214.1"/>
    </source>
</evidence>
<dbReference type="KEGG" id="sacd:HS1genome_1477"/>
<evidence type="ECO:0000313" key="4">
    <source>
        <dbReference type="Proteomes" id="UP000276741"/>
    </source>
</evidence>
<dbReference type="EMBL" id="AP018553">
    <property type="protein sequence ID" value="BBD73088.1"/>
    <property type="molecule type" value="Genomic_DNA"/>
</dbReference>
<dbReference type="PROSITE" id="PS50206">
    <property type="entry name" value="RHODANESE_3"/>
    <property type="match status" value="1"/>
</dbReference>
<evidence type="ECO:0000259" key="1">
    <source>
        <dbReference type="PROSITE" id="PS50206"/>
    </source>
</evidence>
<dbReference type="SUPFAM" id="SSF52821">
    <property type="entry name" value="Rhodanese/Cell cycle control phosphatase"/>
    <property type="match status" value="1"/>
</dbReference>
<name>A0A348B4I6_9CREN</name>
<dbReference type="Proteomes" id="UP000276741">
    <property type="component" value="Chromosome"/>
</dbReference>
<accession>A0A348B4I6</accession>
<dbReference type="Proteomes" id="UP000616143">
    <property type="component" value="Unassembled WGS sequence"/>
</dbReference>
<dbReference type="Pfam" id="PF00581">
    <property type="entry name" value="Rhodanese"/>
    <property type="match status" value="1"/>
</dbReference>
<feature type="domain" description="Rhodanese" evidence="1">
    <location>
        <begin position="28"/>
        <end position="115"/>
    </location>
</feature>
<sequence length="137" mass="16107">MMVVENTYTPYYNHIVYSYPSDVRRLWKQGKVLMLDIRTPQEYVAHHVPGSVLIPMDYLEELSHYFSDKEVAVICEHGNRAYYATFGMPHLYRRRAYYLAGGLQAWMYMGYEVVRGLDEGAKVWKELLNSQSVRSRA</sequence>